<organism evidence="1 2">
    <name type="scientific">Amycolatopsis roodepoortensis</name>
    <dbReference type="NCBI Taxonomy" id="700274"/>
    <lineage>
        <taxon>Bacteria</taxon>
        <taxon>Bacillati</taxon>
        <taxon>Actinomycetota</taxon>
        <taxon>Actinomycetes</taxon>
        <taxon>Pseudonocardiales</taxon>
        <taxon>Pseudonocardiaceae</taxon>
        <taxon>Amycolatopsis</taxon>
    </lineage>
</organism>
<evidence type="ECO:0000313" key="1">
    <source>
        <dbReference type="EMBL" id="MBE1580785.1"/>
    </source>
</evidence>
<gene>
    <name evidence="1" type="ORF">H4W30_007866</name>
</gene>
<protein>
    <recommendedName>
        <fullName evidence="3">ESX-1 secretion-associated protein</fullName>
    </recommendedName>
</protein>
<proteinExistence type="predicted"/>
<dbReference type="EMBL" id="JADBEJ010000008">
    <property type="protein sequence ID" value="MBE1580785.1"/>
    <property type="molecule type" value="Genomic_DNA"/>
</dbReference>
<dbReference type="Proteomes" id="UP000656548">
    <property type="component" value="Unassembled WGS sequence"/>
</dbReference>
<sequence length="113" mass="12286">MGQPQGKQGFNVDPVRIDEHAKQVEKTLELLQTALSADQTSRIKSEDFGLIGDLVQLDAWCNTAADKAVEALKAAVDAGNHHVDTVRAWAQARRVDDESAQDLVNRAGQVKHG</sequence>
<comment type="caution">
    <text evidence="1">The sequence shown here is derived from an EMBL/GenBank/DDBJ whole genome shotgun (WGS) entry which is preliminary data.</text>
</comment>
<evidence type="ECO:0008006" key="3">
    <source>
        <dbReference type="Google" id="ProtNLM"/>
    </source>
</evidence>
<accession>A0ABR9LJW9</accession>
<name>A0ABR9LJW9_9PSEU</name>
<keyword evidence="2" id="KW-1185">Reference proteome</keyword>
<reference evidence="1 2" key="1">
    <citation type="submission" date="2020-10" db="EMBL/GenBank/DDBJ databases">
        <title>Sequencing the genomes of 1000 actinobacteria strains.</title>
        <authorList>
            <person name="Klenk H.-P."/>
        </authorList>
    </citation>
    <scope>NUCLEOTIDE SEQUENCE [LARGE SCALE GENOMIC DNA]</scope>
    <source>
        <strain evidence="1 2">DSM 46661</strain>
    </source>
</reference>
<evidence type="ECO:0000313" key="2">
    <source>
        <dbReference type="Proteomes" id="UP000656548"/>
    </source>
</evidence>
<dbReference type="RefSeq" id="WP_072029392.1">
    <property type="nucleotide sequence ID" value="NZ_JADBEJ010000008.1"/>
</dbReference>